<comment type="similarity">
    <text evidence="2">Belongs to the outer membrane factor (OMF) (TC 1.B.17) family.</text>
</comment>
<gene>
    <name evidence="9" type="ORF">GS398_06115</name>
</gene>
<dbReference type="SUPFAM" id="SSF56954">
    <property type="entry name" value="Outer membrane efflux proteins (OEP)"/>
    <property type="match status" value="1"/>
</dbReference>
<keyword evidence="4" id="KW-1134">Transmembrane beta strand</keyword>
<dbReference type="PANTHER" id="PTHR30026">
    <property type="entry name" value="OUTER MEMBRANE PROTEIN TOLC"/>
    <property type="match status" value="1"/>
</dbReference>
<accession>A0A7K1XV31</accession>
<evidence type="ECO:0000256" key="7">
    <source>
        <dbReference type="ARBA" id="ARBA00023237"/>
    </source>
</evidence>
<evidence type="ECO:0000256" key="3">
    <source>
        <dbReference type="ARBA" id="ARBA00022448"/>
    </source>
</evidence>
<feature type="chain" id="PRO_5029487770" evidence="8">
    <location>
        <begin position="20"/>
        <end position="440"/>
    </location>
</feature>
<evidence type="ECO:0000256" key="6">
    <source>
        <dbReference type="ARBA" id="ARBA00023136"/>
    </source>
</evidence>
<keyword evidence="5" id="KW-0812">Transmembrane</keyword>
<keyword evidence="7" id="KW-0998">Cell outer membrane</keyword>
<dbReference type="EMBL" id="WVHS01000001">
    <property type="protein sequence ID" value="MXV14865.1"/>
    <property type="molecule type" value="Genomic_DNA"/>
</dbReference>
<name>A0A7K1XV31_9SPHI</name>
<dbReference type="InterPro" id="IPR051906">
    <property type="entry name" value="TolC-like"/>
</dbReference>
<dbReference type="GO" id="GO:0015288">
    <property type="term" value="F:porin activity"/>
    <property type="evidence" value="ECO:0007669"/>
    <property type="project" value="TreeGrafter"/>
</dbReference>
<keyword evidence="3" id="KW-0813">Transport</keyword>
<dbReference type="RefSeq" id="WP_160905809.1">
    <property type="nucleotide sequence ID" value="NZ_WVHS01000001.1"/>
</dbReference>
<dbReference type="AlphaFoldDB" id="A0A7K1XV31"/>
<feature type="signal peptide" evidence="8">
    <location>
        <begin position="1"/>
        <end position="19"/>
    </location>
</feature>
<evidence type="ECO:0000256" key="4">
    <source>
        <dbReference type="ARBA" id="ARBA00022452"/>
    </source>
</evidence>
<sequence length="440" mass="48510">MKRLIYLLFIASIPTFTLAQNAADSVITLDQCIALAIKNNVETNRAAIAAERAKVNYQQQRSKMLPDLNASLSFGINQGRSIDPTTNDYINQSNKYSGQSLNSSLLLFNGMALQNIIKQYGLAYQASVQDEQQAKDNLSITVTLAYLQVLTNEELLSLSRAQQLVTLQQAERLDILNKNGNVSPGEYYDLKGQYANDKLSLAGAINSLANSRIELATYLGIPVSSLPRLQPLSAQSFSTTYEATAADVYNQAIDKLAILKAASLRQQSAAMFVKASRGGFYPAVFFDAGLSSNYSGSESTGYFGQFKDNLYRSYRVGISIPLFNAFRTKNAVSLAKLSLRESSVVVENTRLQIGQITGQAYANMVAARDKYTALKEQVDAYGESFRTAEIRFNAGVINSVDYLVAKNNLERARLNFVATGYDFILRKKILDFYQGKVLGQ</sequence>
<keyword evidence="6" id="KW-0472">Membrane</keyword>
<evidence type="ECO:0000256" key="1">
    <source>
        <dbReference type="ARBA" id="ARBA00004442"/>
    </source>
</evidence>
<comment type="subcellular location">
    <subcellularLocation>
        <location evidence="1">Cell outer membrane</location>
    </subcellularLocation>
</comment>
<dbReference type="Gene3D" id="1.20.1600.10">
    <property type="entry name" value="Outer membrane efflux proteins (OEP)"/>
    <property type="match status" value="1"/>
</dbReference>
<keyword evidence="10" id="KW-1185">Reference proteome</keyword>
<evidence type="ECO:0000256" key="8">
    <source>
        <dbReference type="SAM" id="SignalP"/>
    </source>
</evidence>
<dbReference type="Proteomes" id="UP000451233">
    <property type="component" value="Unassembled WGS sequence"/>
</dbReference>
<dbReference type="InterPro" id="IPR003423">
    <property type="entry name" value="OMP_efflux"/>
</dbReference>
<evidence type="ECO:0000313" key="9">
    <source>
        <dbReference type="EMBL" id="MXV14865.1"/>
    </source>
</evidence>
<evidence type="ECO:0000313" key="10">
    <source>
        <dbReference type="Proteomes" id="UP000451233"/>
    </source>
</evidence>
<dbReference type="GO" id="GO:1990281">
    <property type="term" value="C:efflux pump complex"/>
    <property type="evidence" value="ECO:0007669"/>
    <property type="project" value="TreeGrafter"/>
</dbReference>
<dbReference type="GO" id="GO:0015562">
    <property type="term" value="F:efflux transmembrane transporter activity"/>
    <property type="evidence" value="ECO:0007669"/>
    <property type="project" value="InterPro"/>
</dbReference>
<keyword evidence="8" id="KW-0732">Signal</keyword>
<dbReference type="PANTHER" id="PTHR30026:SF20">
    <property type="entry name" value="OUTER MEMBRANE PROTEIN TOLC"/>
    <property type="match status" value="1"/>
</dbReference>
<comment type="caution">
    <text evidence="9">The sequence shown here is derived from an EMBL/GenBank/DDBJ whole genome shotgun (WGS) entry which is preliminary data.</text>
</comment>
<organism evidence="9 10">
    <name type="scientific">Hufsiella ginkgonis</name>
    <dbReference type="NCBI Taxonomy" id="2695274"/>
    <lineage>
        <taxon>Bacteria</taxon>
        <taxon>Pseudomonadati</taxon>
        <taxon>Bacteroidota</taxon>
        <taxon>Sphingobacteriia</taxon>
        <taxon>Sphingobacteriales</taxon>
        <taxon>Sphingobacteriaceae</taxon>
        <taxon>Hufsiella</taxon>
    </lineage>
</organism>
<evidence type="ECO:0000256" key="2">
    <source>
        <dbReference type="ARBA" id="ARBA00007613"/>
    </source>
</evidence>
<evidence type="ECO:0000256" key="5">
    <source>
        <dbReference type="ARBA" id="ARBA00022692"/>
    </source>
</evidence>
<dbReference type="Pfam" id="PF02321">
    <property type="entry name" value="OEP"/>
    <property type="match status" value="2"/>
</dbReference>
<protein>
    <submittedName>
        <fullName evidence="9">TolC family protein</fullName>
    </submittedName>
</protein>
<dbReference type="GO" id="GO:0009279">
    <property type="term" value="C:cell outer membrane"/>
    <property type="evidence" value="ECO:0007669"/>
    <property type="project" value="UniProtKB-SubCell"/>
</dbReference>
<proteinExistence type="inferred from homology"/>
<reference evidence="9 10" key="1">
    <citation type="submission" date="2019-11" db="EMBL/GenBank/DDBJ databases">
        <title>Pedobacter sp. HMF7056 Genome sequencing and assembly.</title>
        <authorList>
            <person name="Kang H."/>
            <person name="Kim H."/>
            <person name="Joh K."/>
        </authorList>
    </citation>
    <scope>NUCLEOTIDE SEQUENCE [LARGE SCALE GENOMIC DNA]</scope>
    <source>
        <strain evidence="9 10">HMF7056</strain>
    </source>
</reference>